<keyword evidence="3" id="KW-1185">Reference proteome</keyword>
<gene>
    <name evidence="2" type="ORF">AKO1_003600</name>
</gene>
<name>A0AAW2Z7B9_9EUKA</name>
<evidence type="ECO:0000313" key="2">
    <source>
        <dbReference type="EMBL" id="KAL0484815.1"/>
    </source>
</evidence>
<keyword evidence="1" id="KW-0812">Transmembrane</keyword>
<sequence>MVFQRLSSFSLKQSLSNFNLTGLMANSIYVSTALIVINEYVVYKLASAGSVHKNYQEVYRQTLIPRFKPDFIKKWEEKYGEK</sequence>
<comment type="caution">
    <text evidence="2">The sequence shown here is derived from an EMBL/GenBank/DDBJ whole genome shotgun (WGS) entry which is preliminary data.</text>
</comment>
<evidence type="ECO:0000256" key="1">
    <source>
        <dbReference type="SAM" id="Phobius"/>
    </source>
</evidence>
<dbReference type="EMBL" id="JAOPGA020001073">
    <property type="protein sequence ID" value="KAL0484815.1"/>
    <property type="molecule type" value="Genomic_DNA"/>
</dbReference>
<organism evidence="2 3">
    <name type="scientific">Acrasis kona</name>
    <dbReference type="NCBI Taxonomy" id="1008807"/>
    <lineage>
        <taxon>Eukaryota</taxon>
        <taxon>Discoba</taxon>
        <taxon>Heterolobosea</taxon>
        <taxon>Tetramitia</taxon>
        <taxon>Eutetramitia</taxon>
        <taxon>Acrasidae</taxon>
        <taxon>Acrasis</taxon>
    </lineage>
</organism>
<accession>A0AAW2Z7B9</accession>
<evidence type="ECO:0000313" key="3">
    <source>
        <dbReference type="Proteomes" id="UP001431209"/>
    </source>
</evidence>
<proteinExistence type="predicted"/>
<keyword evidence="1" id="KW-0472">Membrane</keyword>
<dbReference type="Proteomes" id="UP001431209">
    <property type="component" value="Unassembled WGS sequence"/>
</dbReference>
<protein>
    <submittedName>
        <fullName evidence="2">CpdA</fullName>
    </submittedName>
</protein>
<reference evidence="2 3" key="1">
    <citation type="submission" date="2024-03" db="EMBL/GenBank/DDBJ databases">
        <title>The Acrasis kona genome and developmental transcriptomes reveal deep origins of eukaryotic multicellular pathways.</title>
        <authorList>
            <person name="Sheikh S."/>
            <person name="Fu C.-J."/>
            <person name="Brown M.W."/>
            <person name="Baldauf S.L."/>
        </authorList>
    </citation>
    <scope>NUCLEOTIDE SEQUENCE [LARGE SCALE GENOMIC DNA]</scope>
    <source>
        <strain evidence="2 3">ATCC MYA-3509</strain>
    </source>
</reference>
<dbReference type="AlphaFoldDB" id="A0AAW2Z7B9"/>
<keyword evidence="1" id="KW-1133">Transmembrane helix</keyword>
<feature type="transmembrane region" description="Helical" evidence="1">
    <location>
        <begin position="20"/>
        <end position="43"/>
    </location>
</feature>